<dbReference type="Pfam" id="PF01678">
    <property type="entry name" value="DAP_epimerase"/>
    <property type="match status" value="2"/>
</dbReference>
<evidence type="ECO:0008006" key="4">
    <source>
        <dbReference type="Google" id="ProtNLM"/>
    </source>
</evidence>
<evidence type="ECO:0000256" key="1">
    <source>
        <dbReference type="ARBA" id="ARBA00010219"/>
    </source>
</evidence>
<dbReference type="PANTHER" id="PTHR31689:SF0">
    <property type="entry name" value="DIAMINOPIMELATE EPIMERASE"/>
    <property type="match status" value="1"/>
</dbReference>
<dbReference type="HAMAP" id="MF_00197">
    <property type="entry name" value="DAP_epimerase"/>
    <property type="match status" value="1"/>
</dbReference>
<dbReference type="NCBIfam" id="TIGR00652">
    <property type="entry name" value="DapF"/>
    <property type="match status" value="1"/>
</dbReference>
<reference evidence="3" key="1">
    <citation type="submission" date="2018-05" db="EMBL/GenBank/DDBJ databases">
        <authorList>
            <person name="Lanie J.A."/>
            <person name="Ng W.-L."/>
            <person name="Kazmierczak K.M."/>
            <person name="Andrzejewski T.M."/>
            <person name="Davidsen T.M."/>
            <person name="Wayne K.J."/>
            <person name="Tettelin H."/>
            <person name="Glass J.I."/>
            <person name="Rusch D."/>
            <person name="Podicherti R."/>
            <person name="Tsui H.-C.T."/>
            <person name="Winkler M.E."/>
        </authorList>
    </citation>
    <scope>NUCLEOTIDE SEQUENCE</scope>
</reference>
<dbReference type="InterPro" id="IPR001653">
    <property type="entry name" value="DAP_epimerase_DapF"/>
</dbReference>
<dbReference type="PANTHER" id="PTHR31689">
    <property type="entry name" value="DIAMINOPIMELATE EPIMERASE, CHLOROPLASTIC"/>
    <property type="match status" value="1"/>
</dbReference>
<keyword evidence="2" id="KW-0413">Isomerase</keyword>
<evidence type="ECO:0000256" key="2">
    <source>
        <dbReference type="ARBA" id="ARBA00023235"/>
    </source>
</evidence>
<dbReference type="AlphaFoldDB" id="A0A382LGC8"/>
<evidence type="ECO:0000313" key="3">
    <source>
        <dbReference type="EMBL" id="SVC35666.1"/>
    </source>
</evidence>
<dbReference type="GO" id="GO:0008837">
    <property type="term" value="F:diaminopimelate epimerase activity"/>
    <property type="evidence" value="ECO:0007669"/>
    <property type="project" value="InterPro"/>
</dbReference>
<name>A0A382LGC8_9ZZZZ</name>
<comment type="similarity">
    <text evidence="1">Belongs to the diaminopimelate epimerase family.</text>
</comment>
<dbReference type="Gene3D" id="3.10.310.10">
    <property type="entry name" value="Diaminopimelate Epimerase, Chain A, domain 1"/>
    <property type="match status" value="2"/>
</dbReference>
<sequence>MELTRHQGLGNVFLIALLEELPENPSGIARKYCDPINGIGADGLIIGTPLSENPNSVSRFHLFNKDGGRAELSGNGLRCFAQALFMGSKISKLDFNVETDVGSRYMKIEETATIETEFTVAAEVGEAVLVESLKSDRFEESQILRAAKVDIGNPHLVVEVENFDDFALERFAVSENEKTAPIGINVHLIKVDDSSNIRMRHWERGVGVTEACGTGACAGAFVASKWGQTESIVNVHMPGGSGIVSIDQSITLSGPAVFMDKHTVNNG</sequence>
<proteinExistence type="inferred from homology"/>
<protein>
    <recommendedName>
        <fullName evidence="4">Diaminopimelate epimerase</fullName>
    </recommendedName>
</protein>
<dbReference type="GO" id="GO:0005829">
    <property type="term" value="C:cytosol"/>
    <property type="evidence" value="ECO:0007669"/>
    <property type="project" value="TreeGrafter"/>
</dbReference>
<dbReference type="GO" id="GO:0009089">
    <property type="term" value="P:lysine biosynthetic process via diaminopimelate"/>
    <property type="evidence" value="ECO:0007669"/>
    <property type="project" value="InterPro"/>
</dbReference>
<gene>
    <name evidence="3" type="ORF">METZ01_LOCUS288520</name>
</gene>
<dbReference type="SUPFAM" id="SSF54506">
    <property type="entry name" value="Diaminopimelate epimerase-like"/>
    <property type="match status" value="2"/>
</dbReference>
<accession>A0A382LGC8</accession>
<dbReference type="EMBL" id="UINC01086837">
    <property type="protein sequence ID" value="SVC35666.1"/>
    <property type="molecule type" value="Genomic_DNA"/>
</dbReference>
<organism evidence="3">
    <name type="scientific">marine metagenome</name>
    <dbReference type="NCBI Taxonomy" id="408172"/>
    <lineage>
        <taxon>unclassified sequences</taxon>
        <taxon>metagenomes</taxon>
        <taxon>ecological metagenomes</taxon>
    </lineage>
</organism>